<feature type="domain" description="Helicase ATP-binding" evidence="3">
    <location>
        <begin position="628"/>
        <end position="824"/>
    </location>
</feature>
<feature type="compositionally biased region" description="Polar residues" evidence="2">
    <location>
        <begin position="306"/>
        <end position="326"/>
    </location>
</feature>
<dbReference type="SMART" id="SM00487">
    <property type="entry name" value="DEXDc"/>
    <property type="match status" value="1"/>
</dbReference>
<feature type="compositionally biased region" description="Low complexity" evidence="2">
    <location>
        <begin position="930"/>
        <end position="943"/>
    </location>
</feature>
<feature type="compositionally biased region" description="Polar residues" evidence="2">
    <location>
        <begin position="166"/>
        <end position="191"/>
    </location>
</feature>
<feature type="compositionally biased region" description="Low complexity" evidence="2">
    <location>
        <begin position="266"/>
        <end position="275"/>
    </location>
</feature>
<dbReference type="Pfam" id="PF00176">
    <property type="entry name" value="SNF2-rel_dom"/>
    <property type="match status" value="1"/>
</dbReference>
<comment type="caution">
    <text evidence="5">The sequence shown here is derived from an EMBL/GenBank/DDBJ whole genome shotgun (WGS) entry which is preliminary data.</text>
</comment>
<dbReference type="InterPro" id="IPR049730">
    <property type="entry name" value="SNF2/RAD54-like_C"/>
</dbReference>
<dbReference type="OrthoDB" id="2801544at2759"/>
<dbReference type="InterPro" id="IPR001650">
    <property type="entry name" value="Helicase_C-like"/>
</dbReference>
<dbReference type="PANTHER" id="PTHR45766">
    <property type="entry name" value="DNA ANNEALING HELICASE AND ENDONUCLEASE ZRANB3 FAMILY MEMBER"/>
    <property type="match status" value="1"/>
</dbReference>
<proteinExistence type="predicted"/>
<dbReference type="GO" id="GO:0006281">
    <property type="term" value="P:DNA repair"/>
    <property type="evidence" value="ECO:0007669"/>
    <property type="project" value="TreeGrafter"/>
</dbReference>
<keyword evidence="1" id="KW-0378">Hydrolase</keyword>
<dbReference type="GO" id="GO:0031297">
    <property type="term" value="P:replication fork processing"/>
    <property type="evidence" value="ECO:0007669"/>
    <property type="project" value="TreeGrafter"/>
</dbReference>
<name>A0A9N8DXC2_9STRA</name>
<evidence type="ECO:0000256" key="2">
    <source>
        <dbReference type="SAM" id="MobiDB-lite"/>
    </source>
</evidence>
<dbReference type="CDD" id="cd18793">
    <property type="entry name" value="SF2_C_SNF"/>
    <property type="match status" value="1"/>
</dbReference>
<evidence type="ECO:0000313" key="6">
    <source>
        <dbReference type="Proteomes" id="UP001153069"/>
    </source>
</evidence>
<dbReference type="GO" id="GO:0043596">
    <property type="term" value="C:nuclear replication fork"/>
    <property type="evidence" value="ECO:0007669"/>
    <property type="project" value="TreeGrafter"/>
</dbReference>
<feature type="region of interest" description="Disordered" evidence="2">
    <location>
        <begin position="1462"/>
        <end position="1486"/>
    </location>
</feature>
<accession>A0A9N8DXC2</accession>
<keyword evidence="6" id="KW-1185">Reference proteome</keyword>
<feature type="region of interest" description="Disordered" evidence="2">
    <location>
        <begin position="1296"/>
        <end position="1345"/>
    </location>
</feature>
<feature type="region of interest" description="Disordered" evidence="2">
    <location>
        <begin position="1"/>
        <end position="373"/>
    </location>
</feature>
<dbReference type="Gene3D" id="3.40.50.300">
    <property type="entry name" value="P-loop containing nucleotide triphosphate hydrolases"/>
    <property type="match status" value="1"/>
</dbReference>
<feature type="domain" description="Helicase C-terminal" evidence="4">
    <location>
        <begin position="1070"/>
        <end position="1236"/>
    </location>
</feature>
<dbReference type="Proteomes" id="UP001153069">
    <property type="component" value="Unassembled WGS sequence"/>
</dbReference>
<dbReference type="Gene3D" id="3.40.50.10810">
    <property type="entry name" value="Tandem AAA-ATPase domain"/>
    <property type="match status" value="1"/>
</dbReference>
<dbReference type="GO" id="GO:0005524">
    <property type="term" value="F:ATP binding"/>
    <property type="evidence" value="ECO:0007669"/>
    <property type="project" value="InterPro"/>
</dbReference>
<organism evidence="5 6">
    <name type="scientific">Seminavis robusta</name>
    <dbReference type="NCBI Taxonomy" id="568900"/>
    <lineage>
        <taxon>Eukaryota</taxon>
        <taxon>Sar</taxon>
        <taxon>Stramenopiles</taxon>
        <taxon>Ochrophyta</taxon>
        <taxon>Bacillariophyta</taxon>
        <taxon>Bacillariophyceae</taxon>
        <taxon>Bacillariophycidae</taxon>
        <taxon>Naviculales</taxon>
        <taxon>Naviculaceae</taxon>
        <taxon>Seminavis</taxon>
    </lineage>
</organism>
<dbReference type="InterPro" id="IPR014001">
    <property type="entry name" value="Helicase_ATP-bd"/>
</dbReference>
<dbReference type="EMBL" id="CAICTM010000351">
    <property type="protein sequence ID" value="CAB9508561.1"/>
    <property type="molecule type" value="Genomic_DNA"/>
</dbReference>
<feature type="compositionally biased region" description="Pro residues" evidence="2">
    <location>
        <begin position="1"/>
        <end position="10"/>
    </location>
</feature>
<feature type="region of interest" description="Disordered" evidence="2">
    <location>
        <begin position="921"/>
        <end position="950"/>
    </location>
</feature>
<feature type="compositionally biased region" description="Polar residues" evidence="2">
    <location>
        <begin position="93"/>
        <end position="107"/>
    </location>
</feature>
<evidence type="ECO:0000313" key="5">
    <source>
        <dbReference type="EMBL" id="CAB9508561.1"/>
    </source>
</evidence>
<dbReference type="PROSITE" id="PS51192">
    <property type="entry name" value="HELICASE_ATP_BIND_1"/>
    <property type="match status" value="1"/>
</dbReference>
<evidence type="ECO:0000256" key="1">
    <source>
        <dbReference type="ARBA" id="ARBA00022801"/>
    </source>
</evidence>
<dbReference type="SUPFAM" id="SSF52540">
    <property type="entry name" value="P-loop containing nucleoside triphosphate hydrolases"/>
    <property type="match status" value="2"/>
</dbReference>
<dbReference type="InterPro" id="IPR038718">
    <property type="entry name" value="SNF2-like_sf"/>
</dbReference>
<dbReference type="PROSITE" id="PS51194">
    <property type="entry name" value="HELICASE_CTER"/>
    <property type="match status" value="1"/>
</dbReference>
<feature type="compositionally biased region" description="Low complexity" evidence="2">
    <location>
        <begin position="1315"/>
        <end position="1324"/>
    </location>
</feature>
<evidence type="ECO:0000259" key="4">
    <source>
        <dbReference type="PROSITE" id="PS51194"/>
    </source>
</evidence>
<feature type="compositionally biased region" description="Polar residues" evidence="2">
    <location>
        <begin position="239"/>
        <end position="253"/>
    </location>
</feature>
<protein>
    <submittedName>
        <fullName evidence="5">Regulator of chromatin subfamily A-like protein 1</fullName>
    </submittedName>
</protein>
<dbReference type="SMART" id="SM00490">
    <property type="entry name" value="HELICc"/>
    <property type="match status" value="1"/>
</dbReference>
<feature type="compositionally biased region" description="Low complexity" evidence="2">
    <location>
        <begin position="16"/>
        <end position="43"/>
    </location>
</feature>
<feature type="compositionally biased region" description="Acidic residues" evidence="2">
    <location>
        <begin position="1248"/>
        <end position="1268"/>
    </location>
</feature>
<dbReference type="InterPro" id="IPR000330">
    <property type="entry name" value="SNF2_N"/>
</dbReference>
<dbReference type="InterPro" id="IPR027417">
    <property type="entry name" value="P-loop_NTPase"/>
</dbReference>
<gene>
    <name evidence="5" type="ORF">SEMRO_352_G124160.1</name>
</gene>
<dbReference type="Pfam" id="PF00271">
    <property type="entry name" value="Helicase_C"/>
    <property type="match status" value="1"/>
</dbReference>
<evidence type="ECO:0000259" key="3">
    <source>
        <dbReference type="PROSITE" id="PS51192"/>
    </source>
</evidence>
<feature type="region of interest" description="Disordered" evidence="2">
    <location>
        <begin position="1245"/>
        <end position="1276"/>
    </location>
</feature>
<reference evidence="5" key="1">
    <citation type="submission" date="2020-06" db="EMBL/GenBank/DDBJ databases">
        <authorList>
            <consortium name="Plant Systems Biology data submission"/>
        </authorList>
    </citation>
    <scope>NUCLEOTIDE SEQUENCE</scope>
    <source>
        <strain evidence="5">D6</strain>
    </source>
</reference>
<sequence length="1486" mass="164688">MNDRPTPPLSPLGYEQQQQQQYGMWPQQQQYQAQPQQQQPGYGADPSSESGMGNPFPMNAGMYMNGHHQQQNPQPSYAMAPAADDGYDGENSLYANTAMENSYAGVTQQQEQQQPYETHHQNTDTGSGMHSHGGSAYYDTSASQYGSGAPSHNFGEHHEIAPGGDNHNNTELNPHSYQPPQQSLPSEAFSHQQQPQQNHSPEDYSHHQQSNQQRPTEDFSYHQQQNNQQSQYNSPHEAYQQSHHQSNPESYSYQHQQNPSEHEHQQQQNPQNSSPPDAYPYHHQSASQTLPQTHHTPPEENNENTANTVSLTSTPLSAEVDTSSKLPPSAAALPNKNDDDDDDDDVIELLSDGDDDDHDTSQNSASAPKRPRLEIPVVASSAAGAVASYQARTAALQNLVRGNPINPGNTLSGMGMQQYQQQYAAAAFAASQSPLFANSNNNGMANSGALTNAISYGASLEFDKPQFVELPSDFVPTWNTLVPNSLVKPPKRRNKKAYELSLINLSEFTITGLPLYYQGPPTPISGLRAVIKRISREHGTATFERERDGSGGGRWKIPLAAYQPLVSYIRSDPDVIELKVIPPQMLKVATLGQARQAKGFPTAELLLIRGVPWALAKTLAPFQRGGVEFVLDRGGRALVADEMGLGKTIQSIASMAVYHQEWPLLVLTPSGARYHWESEFRNWLGVNGAASKKLDEFSKFDEETAPLSEEAASAAGHSFPLLRDSQIHVLTSSKGEVIPNRDTRIVICSYGLAPLLAENNGITPGMFKCAIADESHMLKNSRSKRTQFLLPVLKNCSRCILLSGTPALSKPAELWPQLEILNKDKHGFWESEGEFMDKYVKNGNSARRAELHAMLTGTLMVRRLKDDILKDMPRKAREKAIISVMTPEMKTKMQECMVLLREGKGVMGKLARQHSAIVPHDDQEGVAETPPHAHAPANAPAKPTTESDRQSFQLLLSHQRMPKAGTDAEAQLEHEMLNQFHGQMQTLRYTIQQNGHNLGMPEAQSFMEQQRDRIFGELATLYFERLQGIRGASDRVANGSNGEKAEEETPTRATVLNQMYRLTGECKIPAVVRFVNKWLGDRTKGKICIFAHHIFMLDAIAKECGLSNSGAKDAVKFIRIDGKTNPKFRQEQIDAFQNDPSVRVALLGITAAGVAVTLTASSQVIFTELFWTPAIMIQAEDRCHRIGQRARVHCKYLVAKGTLDDILWRLVEKKFAELGEFVEGKEKLKMTVHRVFKDEADLHSIFDHEEDDDDDDDLLEPEQVESSEPDVLPLDSSLEHDIEEFGREEQAMLLSANGDDDDEPDTVPGAQSLLPAAPVAGPGASQEDAIALSDSDEEDEPQSARAVDLENNPSYFNVAGTLPSCRIYRMLLNGSTLGVEIAIYQRRIVVSRKLKSRVRRLGEDCKPDVGDVLVAVDTAVMPYVSNLDTTLKYIKGVLDRPKPSLLYFAEDAQFKQHYISVHPPQRKKSKPQPAPVDQVVELLDDD</sequence>
<dbReference type="GO" id="GO:0016787">
    <property type="term" value="F:hydrolase activity"/>
    <property type="evidence" value="ECO:0007669"/>
    <property type="project" value="UniProtKB-KW"/>
</dbReference>
<feature type="compositionally biased region" description="Acidic residues" evidence="2">
    <location>
        <begin position="338"/>
        <end position="358"/>
    </location>
</feature>
<feature type="compositionally biased region" description="Low complexity" evidence="2">
    <location>
        <begin position="221"/>
        <end position="234"/>
    </location>
</feature>
<dbReference type="PANTHER" id="PTHR45766:SF6">
    <property type="entry name" value="SWI_SNF-RELATED MATRIX-ASSOCIATED ACTIN-DEPENDENT REGULATOR OF CHROMATIN SUBFAMILY A-LIKE PROTEIN 1"/>
    <property type="match status" value="1"/>
</dbReference>